<dbReference type="Gene3D" id="2.30.40.10">
    <property type="entry name" value="Urease, subunit C, domain 1"/>
    <property type="match status" value="1"/>
</dbReference>
<dbReference type="InterPro" id="IPR013108">
    <property type="entry name" value="Amidohydro_3"/>
</dbReference>
<protein>
    <submittedName>
        <fullName evidence="2">Imidazolonepropionase</fullName>
    </submittedName>
</protein>
<gene>
    <name evidence="2" type="ORF">SAMN06275492_10928</name>
</gene>
<dbReference type="EMBL" id="FXBB01000009">
    <property type="protein sequence ID" value="SMG23403.1"/>
    <property type="molecule type" value="Genomic_DNA"/>
</dbReference>
<accession>A0A1X7J6N6</accession>
<dbReference type="CDD" id="cd01309">
    <property type="entry name" value="Met_dep_hydrolase_C"/>
    <property type="match status" value="1"/>
</dbReference>
<organism evidence="2 3">
    <name type="scientific">Dethiosulfovibrio salsuginis</name>
    <dbReference type="NCBI Taxonomy" id="561720"/>
    <lineage>
        <taxon>Bacteria</taxon>
        <taxon>Thermotogati</taxon>
        <taxon>Synergistota</taxon>
        <taxon>Synergistia</taxon>
        <taxon>Synergistales</taxon>
        <taxon>Dethiosulfovibrionaceae</taxon>
        <taxon>Dethiosulfovibrio</taxon>
    </lineage>
</organism>
<dbReference type="InterPro" id="IPR051781">
    <property type="entry name" value="Metallo-dep_Hydrolase"/>
</dbReference>
<reference evidence="3" key="1">
    <citation type="submission" date="2017-04" db="EMBL/GenBank/DDBJ databases">
        <authorList>
            <person name="Varghese N."/>
            <person name="Submissions S."/>
        </authorList>
    </citation>
    <scope>NUCLEOTIDE SEQUENCE [LARGE SCALE GENOMIC DNA]</scope>
    <source>
        <strain evidence="3">USBA 82</strain>
    </source>
</reference>
<evidence type="ECO:0000313" key="2">
    <source>
        <dbReference type="EMBL" id="SMG23403.1"/>
    </source>
</evidence>
<dbReference type="STRING" id="561720.SAMN06275492_10928"/>
<keyword evidence="3" id="KW-1185">Reference proteome</keyword>
<dbReference type="RefSeq" id="WP_085544251.1">
    <property type="nucleotide sequence ID" value="NZ_FXBB01000009.1"/>
</dbReference>
<dbReference type="GO" id="GO:0016810">
    <property type="term" value="F:hydrolase activity, acting on carbon-nitrogen (but not peptide) bonds"/>
    <property type="evidence" value="ECO:0007669"/>
    <property type="project" value="InterPro"/>
</dbReference>
<dbReference type="InterPro" id="IPR011059">
    <property type="entry name" value="Metal-dep_hydrolase_composite"/>
</dbReference>
<evidence type="ECO:0000259" key="1">
    <source>
        <dbReference type="Pfam" id="PF07969"/>
    </source>
</evidence>
<evidence type="ECO:0000313" key="3">
    <source>
        <dbReference type="Proteomes" id="UP000193355"/>
    </source>
</evidence>
<feature type="domain" description="Amidohydrolase 3" evidence="1">
    <location>
        <begin position="219"/>
        <end position="386"/>
    </location>
</feature>
<dbReference type="AlphaFoldDB" id="A0A1X7J6N6"/>
<sequence>MIAITGANIYTVSSGNIENGTVIVEGRTISAVGNNLEIPSGATVIDGRGCTLTPGLIDAHTHIGTCPEGMPYTMTDENDMTNPSTPQLRILDSIYPFDEAFEEARKGGVTTVQVLPGSGNVVGGQGAVIKTFGLVVDEMAVASPSGMKAALGENPIGVYKEKHQMPTTRMGNAACMRATLQEAVNYKRQKDHNENKKDDDKEPFEVKLDMEALLPVVNGTMPLRVHCHRADDIATAIRIAEEFDIKLTMEHCTEGHLIADFLAEKKAMAAVGPTLGCRPKIELRHMTWDTLKVFADKGIHFCIITDHPVTPVHTLMTCATMAHKAGLTREQALRAITLSAAEHLGLEDRLGSIEPGKDGDMVLWKGDPFDTRTEVKSTLIDGKVVYDA</sequence>
<proteinExistence type="predicted"/>
<dbReference type="OrthoDB" id="9802793at2"/>
<dbReference type="Proteomes" id="UP000193355">
    <property type="component" value="Unassembled WGS sequence"/>
</dbReference>
<dbReference type="SUPFAM" id="SSF51556">
    <property type="entry name" value="Metallo-dependent hydrolases"/>
    <property type="match status" value="1"/>
</dbReference>
<dbReference type="PANTHER" id="PTHR43135:SF3">
    <property type="entry name" value="ALPHA-D-RIBOSE 1-METHYLPHOSPHONATE 5-TRIPHOSPHATE DIPHOSPHATASE"/>
    <property type="match status" value="1"/>
</dbReference>
<dbReference type="SUPFAM" id="SSF51338">
    <property type="entry name" value="Composite domain of metallo-dependent hydrolases"/>
    <property type="match status" value="1"/>
</dbReference>
<dbReference type="Pfam" id="PF07969">
    <property type="entry name" value="Amidohydro_3"/>
    <property type="match status" value="1"/>
</dbReference>
<dbReference type="Gene3D" id="3.20.20.140">
    <property type="entry name" value="Metal-dependent hydrolases"/>
    <property type="match status" value="1"/>
</dbReference>
<dbReference type="PANTHER" id="PTHR43135">
    <property type="entry name" value="ALPHA-D-RIBOSE 1-METHYLPHOSPHONATE 5-TRIPHOSPHATE DIPHOSPHATASE"/>
    <property type="match status" value="1"/>
</dbReference>
<dbReference type="InterPro" id="IPR032466">
    <property type="entry name" value="Metal_Hydrolase"/>
</dbReference>
<name>A0A1X7J6N6_9BACT</name>